<accession>A0A0J7J639</accession>
<dbReference type="PATRIC" id="fig|1658765.3.peg.3905"/>
<dbReference type="RefSeq" id="WP_048497688.1">
    <property type="nucleotide sequence ID" value="NZ_LFBU01000002.1"/>
</dbReference>
<dbReference type="EMBL" id="LFBU01000002">
    <property type="protein sequence ID" value="KMQ73434.1"/>
    <property type="molecule type" value="Genomic_DNA"/>
</dbReference>
<dbReference type="InterPro" id="IPR013424">
    <property type="entry name" value="Ice-binding_C"/>
</dbReference>
<keyword evidence="4" id="KW-1185">Reference proteome</keyword>
<dbReference type="NCBIfam" id="TIGR02595">
    <property type="entry name" value="PEP_CTERM"/>
    <property type="match status" value="1"/>
</dbReference>
<gene>
    <name evidence="3" type="ORF">Msub_20634</name>
</gene>
<feature type="chain" id="PRO_5005289179" evidence="1">
    <location>
        <begin position="22"/>
        <end position="242"/>
    </location>
</feature>
<dbReference type="AlphaFoldDB" id="A0A0J7J639"/>
<reference evidence="3 4" key="1">
    <citation type="submission" date="2015-06" db="EMBL/GenBank/DDBJ databases">
        <title>Marinobacter subterrani, a genetically tractable neutrophilic iron-oxidizing strain isolated from the Soudan Iron Mine.</title>
        <authorList>
            <person name="Bonis B.M."/>
            <person name="Gralnick J.A."/>
        </authorList>
    </citation>
    <scope>NUCLEOTIDE SEQUENCE [LARGE SCALE GENOMIC DNA]</scope>
    <source>
        <strain evidence="3 4">JG233</strain>
    </source>
</reference>
<proteinExistence type="predicted"/>
<feature type="domain" description="Ice-binding protein C-terminal" evidence="2">
    <location>
        <begin position="216"/>
        <end position="238"/>
    </location>
</feature>
<name>A0A0J7J639_9GAMM</name>
<protein>
    <submittedName>
        <fullName evidence="3">PEP-CTERM protein-sorting domain</fullName>
    </submittedName>
</protein>
<feature type="signal peptide" evidence="1">
    <location>
        <begin position="1"/>
        <end position="21"/>
    </location>
</feature>
<organism evidence="3 4">
    <name type="scientific">Marinobacter subterrani</name>
    <dbReference type="NCBI Taxonomy" id="1658765"/>
    <lineage>
        <taxon>Bacteria</taxon>
        <taxon>Pseudomonadati</taxon>
        <taxon>Pseudomonadota</taxon>
        <taxon>Gammaproteobacteria</taxon>
        <taxon>Pseudomonadales</taxon>
        <taxon>Marinobacteraceae</taxon>
        <taxon>Marinobacter</taxon>
    </lineage>
</organism>
<dbReference type="Proteomes" id="UP000036102">
    <property type="component" value="Unassembled WGS sequence"/>
</dbReference>
<dbReference type="Pfam" id="PF07589">
    <property type="entry name" value="PEP-CTERM"/>
    <property type="match status" value="1"/>
</dbReference>
<evidence type="ECO:0000313" key="4">
    <source>
        <dbReference type="Proteomes" id="UP000036102"/>
    </source>
</evidence>
<sequence>MNLKTLAALAIGILGTNTALAIPTLQLDIDGGTYVGGSEESTVTNDPTFDLWALGDTSGVNTAFDYYLSIALLPQTQNIGDVANLGGVTVNGVALSTFAGSAEYGTPPIESVSSGGELGPHDVFDTYYYELMFSFSGDPTIASYDTQDGSAGPAGDELFKHVFQIDASALASGYGLHFDLYTYGETNGNRTAITEFAPFSHDAAYCIGLNCEPVEVSEPSTLALFGIGLMSLVAVRRRLRRA</sequence>
<dbReference type="OrthoDB" id="6361860at2"/>
<evidence type="ECO:0000256" key="1">
    <source>
        <dbReference type="SAM" id="SignalP"/>
    </source>
</evidence>
<comment type="caution">
    <text evidence="3">The sequence shown here is derived from an EMBL/GenBank/DDBJ whole genome shotgun (WGS) entry which is preliminary data.</text>
</comment>
<evidence type="ECO:0000313" key="3">
    <source>
        <dbReference type="EMBL" id="KMQ73434.1"/>
    </source>
</evidence>
<dbReference type="NCBIfam" id="NF038141">
    <property type="entry name" value="choice_anch_N"/>
    <property type="match status" value="1"/>
</dbReference>
<keyword evidence="1" id="KW-0732">Signal</keyword>
<evidence type="ECO:0000259" key="2">
    <source>
        <dbReference type="Pfam" id="PF07589"/>
    </source>
</evidence>